<evidence type="ECO:0000313" key="4">
    <source>
        <dbReference type="Proteomes" id="UP000321393"/>
    </source>
</evidence>
<gene>
    <name evidence="3" type="ORF">E5676_scaffold832G00980</name>
    <name evidence="2" type="ORF">E6C27_scaffold379G00770</name>
</gene>
<dbReference type="EMBL" id="SSTD01009720">
    <property type="protein sequence ID" value="TYK13906.1"/>
    <property type="molecule type" value="Genomic_DNA"/>
</dbReference>
<dbReference type="Proteomes" id="UP000321947">
    <property type="component" value="Unassembled WGS sequence"/>
</dbReference>
<protein>
    <submittedName>
        <fullName evidence="2">Cytochrome P450 CYP82D47-like</fullName>
    </submittedName>
</protein>
<dbReference type="Proteomes" id="UP000321393">
    <property type="component" value="Unassembled WGS sequence"/>
</dbReference>
<evidence type="ECO:0000313" key="5">
    <source>
        <dbReference type="Proteomes" id="UP000321947"/>
    </source>
</evidence>
<feature type="compositionally biased region" description="Polar residues" evidence="1">
    <location>
        <begin position="49"/>
        <end position="68"/>
    </location>
</feature>
<comment type="caution">
    <text evidence="2">The sequence shown here is derived from an EMBL/GenBank/DDBJ whole genome shotgun (WGS) entry which is preliminary data.</text>
</comment>
<feature type="region of interest" description="Disordered" evidence="1">
    <location>
        <begin position="49"/>
        <end position="76"/>
    </location>
</feature>
<reference evidence="4 5" key="1">
    <citation type="submission" date="2019-08" db="EMBL/GenBank/DDBJ databases">
        <title>Draft genome sequences of two oriental melons (Cucumis melo L. var makuwa).</title>
        <authorList>
            <person name="Kwon S.-Y."/>
        </authorList>
    </citation>
    <scope>NUCLEOTIDE SEQUENCE [LARGE SCALE GENOMIC DNA]</scope>
    <source>
        <strain evidence="5">cv. Chang Bougi</strain>
        <strain evidence="4">cv. SW 3</strain>
        <tissue evidence="2">Leaf</tissue>
    </source>
</reference>
<proteinExistence type="predicted"/>
<organism evidence="2 4">
    <name type="scientific">Cucumis melo var. makuwa</name>
    <name type="common">Oriental melon</name>
    <dbReference type="NCBI Taxonomy" id="1194695"/>
    <lineage>
        <taxon>Eukaryota</taxon>
        <taxon>Viridiplantae</taxon>
        <taxon>Streptophyta</taxon>
        <taxon>Embryophyta</taxon>
        <taxon>Tracheophyta</taxon>
        <taxon>Spermatophyta</taxon>
        <taxon>Magnoliopsida</taxon>
        <taxon>eudicotyledons</taxon>
        <taxon>Gunneridae</taxon>
        <taxon>Pentapetalae</taxon>
        <taxon>rosids</taxon>
        <taxon>fabids</taxon>
        <taxon>Cucurbitales</taxon>
        <taxon>Cucurbitaceae</taxon>
        <taxon>Benincaseae</taxon>
        <taxon>Cucumis</taxon>
    </lineage>
</organism>
<dbReference type="EMBL" id="SSTE01019034">
    <property type="protein sequence ID" value="KAA0037166.1"/>
    <property type="molecule type" value="Genomic_DNA"/>
</dbReference>
<evidence type="ECO:0000313" key="3">
    <source>
        <dbReference type="EMBL" id="TYK13906.1"/>
    </source>
</evidence>
<evidence type="ECO:0000256" key="1">
    <source>
        <dbReference type="SAM" id="MobiDB-lite"/>
    </source>
</evidence>
<sequence length="76" mass="8519">MRMNNCHIKVEQAMMNDSDEPCTMLSFLSGFDETDAMFLEFANNLNYPAEGSSSVDDHSSTVQPSLTPTLRRRAQS</sequence>
<evidence type="ECO:0000313" key="2">
    <source>
        <dbReference type="EMBL" id="KAA0037166.1"/>
    </source>
</evidence>
<dbReference type="AlphaFoldDB" id="A0A5A7T4V1"/>
<name>A0A5A7T4V1_CUCMM</name>
<accession>A0A5A7T4V1</accession>